<dbReference type="AlphaFoldDB" id="A0A845BHW7"/>
<comment type="caution">
    <text evidence="1">The sequence shown here is derived from an EMBL/GenBank/DDBJ whole genome shotgun (WGS) entry which is preliminary data.</text>
</comment>
<accession>A0A845BHW7</accession>
<dbReference type="Proteomes" id="UP000467214">
    <property type="component" value="Unassembled WGS sequence"/>
</dbReference>
<sequence>MLALADFRILSFKFLNYLHFHAKIRIDLLFFGLVLSLMRHGASSFRQLRLELRGLFGGMKKWHISRKLFSKSTRSTALLLFSLSRHCCPSRHIIFLKKAPDYSGAFFSSNNIKTTGTGAIP</sequence>
<keyword evidence="2" id="KW-1185">Reference proteome</keyword>
<evidence type="ECO:0000313" key="1">
    <source>
        <dbReference type="EMBL" id="MXR35895.1"/>
    </source>
</evidence>
<proteinExistence type="predicted"/>
<organism evidence="1 2">
    <name type="scientific">Craterilacuibacter sinensis</name>
    <dbReference type="NCBI Taxonomy" id="2686017"/>
    <lineage>
        <taxon>Bacteria</taxon>
        <taxon>Pseudomonadati</taxon>
        <taxon>Pseudomonadota</taxon>
        <taxon>Betaproteobacteria</taxon>
        <taxon>Neisseriales</taxon>
        <taxon>Neisseriaceae</taxon>
        <taxon>Craterilacuibacter</taxon>
    </lineage>
</organism>
<dbReference type="EMBL" id="WSSB01000002">
    <property type="protein sequence ID" value="MXR35895.1"/>
    <property type="molecule type" value="Genomic_DNA"/>
</dbReference>
<gene>
    <name evidence="1" type="ORF">GQF02_02760</name>
</gene>
<name>A0A845BHW7_9NEIS</name>
<dbReference type="RefSeq" id="WP_160794689.1">
    <property type="nucleotide sequence ID" value="NZ_WSSB01000002.1"/>
</dbReference>
<protein>
    <submittedName>
        <fullName evidence="1">Uncharacterized protein</fullName>
    </submittedName>
</protein>
<reference evidence="1 2" key="1">
    <citation type="submission" date="2019-12" db="EMBL/GenBank/DDBJ databases">
        <title>Neisseriaceae gen. nov. sp. Genome sequencing and assembly.</title>
        <authorList>
            <person name="Liu Z."/>
            <person name="Li A."/>
        </authorList>
    </citation>
    <scope>NUCLEOTIDE SEQUENCE [LARGE SCALE GENOMIC DNA]</scope>
    <source>
        <strain evidence="1 2">B2N2-7</strain>
    </source>
</reference>
<evidence type="ECO:0000313" key="2">
    <source>
        <dbReference type="Proteomes" id="UP000467214"/>
    </source>
</evidence>